<dbReference type="Gene3D" id="3.30.1370.110">
    <property type="match status" value="1"/>
</dbReference>
<dbReference type="STRING" id="1503.CLPU_16c00510"/>
<keyword evidence="4 7" id="KW-0067">ATP-binding</keyword>
<dbReference type="InterPro" id="IPR045076">
    <property type="entry name" value="MutS"/>
</dbReference>
<dbReference type="PANTHER" id="PTHR48466">
    <property type="entry name" value="OS10G0509000 PROTEIN-RELATED"/>
    <property type="match status" value="1"/>
</dbReference>
<keyword evidence="2 7" id="KW-0547">Nucleotide-binding</keyword>
<keyword evidence="5 7" id="KW-0694">RNA-binding</keyword>
<comment type="function">
    <text evidence="7">Endonuclease that is involved in the suppression of homologous recombination and thus may have a key role in the control of bacterial genetic diversity.</text>
</comment>
<comment type="function">
    <text evidence="7">Acts as a ribosome collision sensor, splitting the ribosome into its 2 subunits. Detects stalled/collided 70S ribosomes which it binds and splits by an ATP-hydrolysis driven conformational change. Acts upstream of the ribosome quality control system (RQC), a ribosome-associated complex that mediates the extraction of incompletely synthesized nascent chains from stalled ribosomes and their subsequent degradation. Probably generates substrates for RQC.</text>
</comment>
<dbReference type="Pfam" id="PF00488">
    <property type="entry name" value="MutS_V"/>
    <property type="match status" value="1"/>
</dbReference>
<dbReference type="Pfam" id="PF20297">
    <property type="entry name" value="MSSS"/>
    <property type="match status" value="1"/>
</dbReference>
<dbReference type="InterPro" id="IPR036063">
    <property type="entry name" value="Smr_dom_sf"/>
</dbReference>
<dbReference type="HAMAP" id="MF_00092">
    <property type="entry name" value="MutS2"/>
    <property type="match status" value="1"/>
</dbReference>
<protein>
    <recommendedName>
        <fullName evidence="7">Endonuclease MutS2</fullName>
        <ecNumber evidence="7">3.1.-.-</ecNumber>
    </recommendedName>
    <alternativeName>
        <fullName evidence="7">Ribosome-associated protein quality control-upstream factor</fullName>
        <shortName evidence="7">RQC-upstream factor</shortName>
        <shortName evidence="7">RqcU</shortName>
        <ecNumber evidence="7">3.6.4.-</ecNumber>
    </alternativeName>
</protein>
<dbReference type="CDD" id="cd06503">
    <property type="entry name" value="ATP-synt_Fo_b"/>
    <property type="match status" value="1"/>
</dbReference>
<dbReference type="PIRSF" id="PIRSF005814">
    <property type="entry name" value="MutS_YshD"/>
    <property type="match status" value="1"/>
</dbReference>
<dbReference type="GO" id="GO:0030983">
    <property type="term" value="F:mismatched DNA binding"/>
    <property type="evidence" value="ECO:0007669"/>
    <property type="project" value="InterPro"/>
</dbReference>
<dbReference type="InterPro" id="IPR036187">
    <property type="entry name" value="DNA_mismatch_repair_MutS_sf"/>
</dbReference>
<evidence type="ECO:0000256" key="3">
    <source>
        <dbReference type="ARBA" id="ARBA00022801"/>
    </source>
</evidence>
<keyword evidence="6 7" id="KW-0238">DNA-binding</keyword>
<accession>A0A0L0W8A5</accession>
<dbReference type="SMART" id="SM00463">
    <property type="entry name" value="SMR"/>
    <property type="match status" value="1"/>
</dbReference>
<dbReference type="EC" id="3.6.4.-" evidence="7"/>
<keyword evidence="8" id="KW-0175">Coiled coil</keyword>
<comment type="caution">
    <text evidence="10">The sequence shown here is derived from an EMBL/GenBank/DDBJ whole genome shotgun (WGS) entry which is preliminary data.</text>
</comment>
<reference evidence="11" key="1">
    <citation type="submission" date="2015-07" db="EMBL/GenBank/DDBJ databases">
        <title>Draft genome sequence of the purine-degrading Gottschalkia purinilyticum DSM 1384 (formerly Clostridium purinilyticum).</title>
        <authorList>
            <person name="Poehlein A."/>
            <person name="Schiel-Bengelsdorf B."/>
            <person name="Bengelsdorf F.R."/>
            <person name="Daniel R."/>
            <person name="Duerre P."/>
        </authorList>
    </citation>
    <scope>NUCLEOTIDE SEQUENCE [LARGE SCALE GENOMIC DNA]</scope>
    <source>
        <strain evidence="11">DSM 1384</strain>
    </source>
</reference>
<dbReference type="OrthoDB" id="9808166at2"/>
<feature type="domain" description="Smr" evidence="9">
    <location>
        <begin position="717"/>
        <end position="792"/>
    </location>
</feature>
<dbReference type="Proteomes" id="UP000037267">
    <property type="component" value="Unassembled WGS sequence"/>
</dbReference>
<dbReference type="RefSeq" id="WP_050356208.1">
    <property type="nucleotide sequence ID" value="NZ_LGSS01000016.1"/>
</dbReference>
<dbReference type="PROSITE" id="PS50828">
    <property type="entry name" value="SMR"/>
    <property type="match status" value="1"/>
</dbReference>
<evidence type="ECO:0000256" key="4">
    <source>
        <dbReference type="ARBA" id="ARBA00022840"/>
    </source>
</evidence>
<dbReference type="InterPro" id="IPR000432">
    <property type="entry name" value="DNA_mismatch_repair_MutS_C"/>
</dbReference>
<dbReference type="PATRIC" id="fig|1503.3.peg.669"/>
<dbReference type="SMART" id="SM00533">
    <property type="entry name" value="MUTSd"/>
    <property type="match status" value="1"/>
</dbReference>
<keyword evidence="11" id="KW-1185">Reference proteome</keyword>
<dbReference type="Pfam" id="PF01713">
    <property type="entry name" value="Smr"/>
    <property type="match status" value="1"/>
</dbReference>
<dbReference type="GO" id="GO:0016887">
    <property type="term" value="F:ATP hydrolysis activity"/>
    <property type="evidence" value="ECO:0007669"/>
    <property type="project" value="InterPro"/>
</dbReference>
<comment type="similarity">
    <text evidence="7">Belongs to the DNA mismatch repair MutS family. MutS2 subfamily.</text>
</comment>
<dbReference type="GO" id="GO:0043023">
    <property type="term" value="F:ribosomal large subunit binding"/>
    <property type="evidence" value="ECO:0007669"/>
    <property type="project" value="UniProtKB-UniRule"/>
</dbReference>
<dbReference type="GO" id="GO:0005524">
    <property type="term" value="F:ATP binding"/>
    <property type="evidence" value="ECO:0007669"/>
    <property type="project" value="UniProtKB-UniRule"/>
</dbReference>
<dbReference type="SUPFAM" id="SSF160443">
    <property type="entry name" value="SMR domain-like"/>
    <property type="match status" value="1"/>
</dbReference>
<evidence type="ECO:0000256" key="8">
    <source>
        <dbReference type="SAM" id="Coils"/>
    </source>
</evidence>
<dbReference type="CDD" id="cd03280">
    <property type="entry name" value="ABC_MutS2"/>
    <property type="match status" value="1"/>
</dbReference>
<dbReference type="PROSITE" id="PS00486">
    <property type="entry name" value="DNA_MISMATCH_REPAIR_2"/>
    <property type="match status" value="1"/>
</dbReference>
<dbReference type="SUPFAM" id="SSF48334">
    <property type="entry name" value="DNA repair protein MutS, domain III"/>
    <property type="match status" value="1"/>
</dbReference>
<evidence type="ECO:0000256" key="7">
    <source>
        <dbReference type="HAMAP-Rule" id="MF_00092"/>
    </source>
</evidence>
<dbReference type="InterPro" id="IPR046893">
    <property type="entry name" value="MSSS"/>
</dbReference>
<dbReference type="GO" id="GO:0019843">
    <property type="term" value="F:rRNA binding"/>
    <property type="evidence" value="ECO:0007669"/>
    <property type="project" value="UniProtKB-UniRule"/>
</dbReference>
<keyword evidence="7" id="KW-0255">Endonuclease</keyword>
<dbReference type="EMBL" id="LGSS01000016">
    <property type="protein sequence ID" value="KNF07495.1"/>
    <property type="molecule type" value="Genomic_DNA"/>
</dbReference>
<dbReference type="InterPro" id="IPR027417">
    <property type="entry name" value="P-loop_NTPase"/>
</dbReference>
<feature type="coiled-coil region" evidence="8">
    <location>
        <begin position="231"/>
        <end position="259"/>
    </location>
</feature>
<gene>
    <name evidence="10" type="primary">mutS</name>
    <name evidence="7" type="synonym">mutS2</name>
    <name evidence="7" type="synonym">rqcU</name>
    <name evidence="10" type="ORF">CLPU_16c00510</name>
</gene>
<dbReference type="EC" id="3.1.-.-" evidence="7"/>
<evidence type="ECO:0000256" key="1">
    <source>
        <dbReference type="ARBA" id="ARBA00022730"/>
    </source>
</evidence>
<name>A0A0L0W8A5_GOTPU</name>
<dbReference type="AlphaFoldDB" id="A0A0L0W8A5"/>
<evidence type="ECO:0000259" key="9">
    <source>
        <dbReference type="PROSITE" id="PS50828"/>
    </source>
</evidence>
<dbReference type="SMART" id="SM00534">
    <property type="entry name" value="MUTSac"/>
    <property type="match status" value="1"/>
</dbReference>
<dbReference type="InterPro" id="IPR007696">
    <property type="entry name" value="DNA_mismatch_repair_MutS_core"/>
</dbReference>
<proteinExistence type="inferred from homology"/>
<dbReference type="GO" id="GO:0072344">
    <property type="term" value="P:rescue of stalled ribosome"/>
    <property type="evidence" value="ECO:0007669"/>
    <property type="project" value="UniProtKB-UniRule"/>
</dbReference>
<dbReference type="GO" id="GO:0140664">
    <property type="term" value="F:ATP-dependent DNA damage sensor activity"/>
    <property type="evidence" value="ECO:0007669"/>
    <property type="project" value="InterPro"/>
</dbReference>
<keyword evidence="1 7" id="KW-0699">rRNA-binding</keyword>
<feature type="coiled-coil region" evidence="8">
    <location>
        <begin position="524"/>
        <end position="630"/>
    </location>
</feature>
<evidence type="ECO:0000256" key="6">
    <source>
        <dbReference type="ARBA" id="ARBA00023125"/>
    </source>
</evidence>
<dbReference type="InterPro" id="IPR005747">
    <property type="entry name" value="MutS2"/>
</dbReference>
<keyword evidence="3 7" id="KW-0378">Hydrolase</keyword>
<dbReference type="GO" id="GO:0006298">
    <property type="term" value="P:mismatch repair"/>
    <property type="evidence" value="ECO:0007669"/>
    <property type="project" value="InterPro"/>
</dbReference>
<dbReference type="GO" id="GO:0045910">
    <property type="term" value="P:negative regulation of DNA recombination"/>
    <property type="evidence" value="ECO:0007669"/>
    <property type="project" value="InterPro"/>
</dbReference>
<evidence type="ECO:0000313" key="10">
    <source>
        <dbReference type="EMBL" id="KNF07495.1"/>
    </source>
</evidence>
<dbReference type="SUPFAM" id="SSF52540">
    <property type="entry name" value="P-loop containing nucleoside triphosphate hydrolases"/>
    <property type="match status" value="1"/>
</dbReference>
<evidence type="ECO:0000256" key="5">
    <source>
        <dbReference type="ARBA" id="ARBA00022884"/>
    </source>
</evidence>
<dbReference type="FunFam" id="3.40.50.300:FF:000830">
    <property type="entry name" value="Endonuclease MutS2"/>
    <property type="match status" value="1"/>
</dbReference>
<dbReference type="PANTHER" id="PTHR48466:SF2">
    <property type="entry name" value="OS10G0509000 PROTEIN"/>
    <property type="match status" value="1"/>
</dbReference>
<dbReference type="NCBIfam" id="TIGR01069">
    <property type="entry name" value="mutS2"/>
    <property type="match status" value="1"/>
</dbReference>
<dbReference type="GO" id="GO:0004519">
    <property type="term" value="F:endonuclease activity"/>
    <property type="evidence" value="ECO:0007669"/>
    <property type="project" value="UniProtKB-UniRule"/>
</dbReference>
<feature type="binding site" evidence="7">
    <location>
        <begin position="336"/>
        <end position="343"/>
    </location>
    <ligand>
        <name>ATP</name>
        <dbReference type="ChEBI" id="CHEBI:30616"/>
    </ligand>
</feature>
<dbReference type="InterPro" id="IPR002625">
    <property type="entry name" value="Smr_dom"/>
</dbReference>
<dbReference type="Gene3D" id="3.40.50.300">
    <property type="entry name" value="P-loop containing nucleotide triphosphate hydrolases"/>
    <property type="match status" value="1"/>
</dbReference>
<comment type="subunit">
    <text evidence="7">Homodimer. Binds to stalled ribosomes, contacting rRNA.</text>
</comment>
<sequence>MKEKTLRVLEYNKIIDILSQKAESSLGKDIALRLTPSSDFNEVKTLQEETDEALRILLKRGAPPLGGIHDILQEIKRVEIGAILSPGGLLKVADTLRAARNLKNFMKSDKENEISEFVILLGLIEELNSYRQLEDDIFNAIISEEEISDNASPTLRNIRKQIQMKNDSIRGRLNSIINSSTHRKYLQDALITIREGRFVVPVKQEYRAEFKGLVHDQSSSGATLFIEPMEIVNLNNELKELKLKEKAEIERILTELTQQVSCESEGIKSNQDILAHIDFIFAKGKFSLDIKGIKPELNSNGYINIKKGRHPLLDINDVVPTDFYLGDEFNTLVITGPNTGGKTVTLKTIGLLTLMTQSGLQIPADYGSEMAVFKNVFADIGDEQSIEQSLSTFSSHMTNIVDMLNSVEDNSLILFDELGAGTDPTEGAALAMSILDYLHERNIRTVATTHYSELKVYALTKDGIENASVEFNVETLSPTYRLLIGVPGKSNAFEISKRLGLQDFIINSAKELISKENIDFEDVLASLEKDRRETEINREETERLKKEIQELKEELDRKKEKIDISKDRIIKEAKKEAKDILLEAKEESERIINDLRDLSIEIEKEKNKKLQEAKDKLKSKLDNIEGDLAEKILSQKSSKPLSNVKIGEDVKILSLNQTGTVLAPPDESGNVLVQVGVMKITVPLNTIEISKKESKKETKVSAKAVIKDKSKNIKNELDFRGKNLEEAMLDVDKYLDDAYIAGLKTVQLIHGKGTGILREGIGQLLKKHKHVKSYRLGNYREGGTGVTIVEMK</sequence>
<evidence type="ECO:0000256" key="2">
    <source>
        <dbReference type="ARBA" id="ARBA00022741"/>
    </source>
</evidence>
<organism evidence="10 11">
    <name type="scientific">Gottschalkia purinilytica</name>
    <name type="common">Clostridium purinilyticum</name>
    <dbReference type="NCBI Taxonomy" id="1503"/>
    <lineage>
        <taxon>Bacteria</taxon>
        <taxon>Bacillati</taxon>
        <taxon>Bacillota</taxon>
        <taxon>Tissierellia</taxon>
        <taxon>Tissierellales</taxon>
        <taxon>Gottschalkiaceae</taxon>
        <taxon>Gottschalkia</taxon>
    </lineage>
</organism>
<evidence type="ECO:0000313" key="11">
    <source>
        <dbReference type="Proteomes" id="UP000037267"/>
    </source>
</evidence>
<keyword evidence="7" id="KW-0540">Nuclease</keyword>